<proteinExistence type="predicted"/>
<accession>A0AAW1E207</accession>
<keyword evidence="2" id="KW-1185">Reference proteome</keyword>
<sequence>MAPQCSDLDFMLSTLDEEGENKQLHLVSGLSSALPDEAVMSERIEFSSSRSGVEWSACLWTKVEGKYPPEKNISPRSRFVKA</sequence>
<name>A0AAW1E207_ZOAVI</name>
<comment type="caution">
    <text evidence="1">The sequence shown here is derived from an EMBL/GenBank/DDBJ whole genome shotgun (WGS) entry which is preliminary data.</text>
</comment>
<gene>
    <name evidence="1" type="ORF">VZT92_024178</name>
</gene>
<dbReference type="Proteomes" id="UP001488805">
    <property type="component" value="Unassembled WGS sequence"/>
</dbReference>
<protein>
    <submittedName>
        <fullName evidence="1">Uncharacterized protein</fullName>
    </submittedName>
</protein>
<reference evidence="1 2" key="1">
    <citation type="journal article" date="2024" name="Genome Biol. Evol.">
        <title>Chromosome-level genome assembly of the viviparous eelpout Zoarces viviparus.</title>
        <authorList>
            <person name="Fuhrmann N."/>
            <person name="Brasseur M.V."/>
            <person name="Bakowski C.E."/>
            <person name="Podsiadlowski L."/>
            <person name="Prost S."/>
            <person name="Krehenwinkel H."/>
            <person name="Mayer C."/>
        </authorList>
    </citation>
    <scope>NUCLEOTIDE SEQUENCE [LARGE SCALE GENOMIC DNA]</scope>
    <source>
        <strain evidence="1">NO-MEL_2022_Ind0_liver</strain>
    </source>
</reference>
<evidence type="ECO:0000313" key="2">
    <source>
        <dbReference type="Proteomes" id="UP001488805"/>
    </source>
</evidence>
<dbReference type="AlphaFoldDB" id="A0AAW1E207"/>
<evidence type="ECO:0000313" key="1">
    <source>
        <dbReference type="EMBL" id="KAK9516235.1"/>
    </source>
</evidence>
<organism evidence="1 2">
    <name type="scientific">Zoarces viviparus</name>
    <name type="common">Viviparous eelpout</name>
    <name type="synonym">Blennius viviparus</name>
    <dbReference type="NCBI Taxonomy" id="48416"/>
    <lineage>
        <taxon>Eukaryota</taxon>
        <taxon>Metazoa</taxon>
        <taxon>Chordata</taxon>
        <taxon>Craniata</taxon>
        <taxon>Vertebrata</taxon>
        <taxon>Euteleostomi</taxon>
        <taxon>Actinopterygii</taxon>
        <taxon>Neopterygii</taxon>
        <taxon>Teleostei</taxon>
        <taxon>Neoteleostei</taxon>
        <taxon>Acanthomorphata</taxon>
        <taxon>Eupercaria</taxon>
        <taxon>Perciformes</taxon>
        <taxon>Cottioidei</taxon>
        <taxon>Zoarcales</taxon>
        <taxon>Zoarcidae</taxon>
        <taxon>Zoarcinae</taxon>
        <taxon>Zoarces</taxon>
    </lineage>
</organism>
<dbReference type="EMBL" id="JBCEZU010000575">
    <property type="protein sequence ID" value="KAK9516235.1"/>
    <property type="molecule type" value="Genomic_DNA"/>
</dbReference>